<keyword evidence="3" id="KW-1185">Reference proteome</keyword>
<reference evidence="2 3" key="1">
    <citation type="submission" date="2022-06" db="EMBL/GenBank/DDBJ databases">
        <title>Isolation of gut microbiota from human fecal samples.</title>
        <authorList>
            <person name="Pamer E.G."/>
            <person name="Barat B."/>
            <person name="Waligurski E."/>
            <person name="Medina S."/>
            <person name="Paddock L."/>
            <person name="Mostad J."/>
        </authorList>
    </citation>
    <scope>NUCLEOTIDE SEQUENCE [LARGE SCALE GENOMIC DNA]</scope>
    <source>
        <strain evidence="2 3">DFI.9.73</strain>
    </source>
</reference>
<proteinExistence type="predicted"/>
<accession>A0ABT1RWA5</accession>
<feature type="domain" description="Xylose isomerase-like TIM barrel" evidence="1">
    <location>
        <begin position="73"/>
        <end position="245"/>
    </location>
</feature>
<sequence length="272" mass="30159">MNKMKAAMIGFLPKEQDPYEVLESYAKLGYSAFEGADVLLREGDPAENLKRVNSFGMQPLAVGYNIWDPPAVADVIDRAKKTGVKRAACYAGCAGAYRFGMRNDPPSYDELMKECEQFDKAAEELGKEGIVLSFHNHDAEFLQKLNGVPVIYLMAANTQYLKFEVDCGWVTYADYDPINFMKGLGDRMTAVHIKDFVAGPPVERHEPDGRVTSMPRFTTPGTGALDLKGCLEAAQAAGMDYAIVEQDFQFNLTEAETLRAAYLNMKETGFVE</sequence>
<dbReference type="GO" id="GO:0016853">
    <property type="term" value="F:isomerase activity"/>
    <property type="evidence" value="ECO:0007669"/>
    <property type="project" value="UniProtKB-KW"/>
</dbReference>
<protein>
    <submittedName>
        <fullName evidence="2">Sugar phosphate isomerase/epimerase</fullName>
    </submittedName>
</protein>
<dbReference type="EMBL" id="JANFZH010000005">
    <property type="protein sequence ID" value="MCQ4838938.1"/>
    <property type="molecule type" value="Genomic_DNA"/>
</dbReference>
<name>A0ABT1RWA5_9FIRM</name>
<dbReference type="PANTHER" id="PTHR12110">
    <property type="entry name" value="HYDROXYPYRUVATE ISOMERASE"/>
    <property type="match status" value="1"/>
</dbReference>
<dbReference type="Gene3D" id="3.20.20.150">
    <property type="entry name" value="Divalent-metal-dependent TIM barrel enzymes"/>
    <property type="match status" value="1"/>
</dbReference>
<dbReference type="GeneID" id="90531799"/>
<dbReference type="InterPro" id="IPR036237">
    <property type="entry name" value="Xyl_isomerase-like_sf"/>
</dbReference>
<gene>
    <name evidence="2" type="ORF">NE695_03290</name>
</gene>
<dbReference type="Proteomes" id="UP001524473">
    <property type="component" value="Unassembled WGS sequence"/>
</dbReference>
<keyword evidence="2" id="KW-0413">Isomerase</keyword>
<dbReference type="Pfam" id="PF01261">
    <property type="entry name" value="AP_endonuc_2"/>
    <property type="match status" value="1"/>
</dbReference>
<comment type="caution">
    <text evidence="2">The sequence shown here is derived from an EMBL/GenBank/DDBJ whole genome shotgun (WGS) entry which is preliminary data.</text>
</comment>
<evidence type="ECO:0000313" key="2">
    <source>
        <dbReference type="EMBL" id="MCQ4838938.1"/>
    </source>
</evidence>
<dbReference type="InterPro" id="IPR050312">
    <property type="entry name" value="IolE/XylAMocC-like"/>
</dbReference>
<dbReference type="InterPro" id="IPR013022">
    <property type="entry name" value="Xyl_isomerase-like_TIM-brl"/>
</dbReference>
<organism evidence="2 3">
    <name type="scientific">Neglectibacter timonensis</name>
    <dbReference type="NCBI Taxonomy" id="1776382"/>
    <lineage>
        <taxon>Bacteria</taxon>
        <taxon>Bacillati</taxon>
        <taxon>Bacillota</taxon>
        <taxon>Clostridia</taxon>
        <taxon>Eubacteriales</taxon>
        <taxon>Oscillospiraceae</taxon>
        <taxon>Neglectibacter</taxon>
    </lineage>
</organism>
<evidence type="ECO:0000259" key="1">
    <source>
        <dbReference type="Pfam" id="PF01261"/>
    </source>
</evidence>
<dbReference type="SUPFAM" id="SSF51658">
    <property type="entry name" value="Xylose isomerase-like"/>
    <property type="match status" value="1"/>
</dbReference>
<dbReference type="PANTHER" id="PTHR12110:SF41">
    <property type="entry name" value="INOSOSE DEHYDRATASE"/>
    <property type="match status" value="1"/>
</dbReference>
<dbReference type="RefSeq" id="WP_066862178.1">
    <property type="nucleotide sequence ID" value="NZ_CABKVV010000012.1"/>
</dbReference>
<evidence type="ECO:0000313" key="3">
    <source>
        <dbReference type="Proteomes" id="UP001524473"/>
    </source>
</evidence>